<feature type="domain" description="EamA" evidence="6">
    <location>
        <begin position="164"/>
        <end position="292"/>
    </location>
</feature>
<keyword evidence="3 5" id="KW-1133">Transmembrane helix</keyword>
<evidence type="ECO:0000259" key="6">
    <source>
        <dbReference type="Pfam" id="PF00892"/>
    </source>
</evidence>
<feature type="transmembrane region" description="Helical" evidence="5">
    <location>
        <begin position="160"/>
        <end position="178"/>
    </location>
</feature>
<feature type="transmembrane region" description="Helical" evidence="5">
    <location>
        <begin position="133"/>
        <end position="154"/>
    </location>
</feature>
<feature type="transmembrane region" description="Helical" evidence="5">
    <location>
        <begin position="222"/>
        <end position="239"/>
    </location>
</feature>
<feature type="transmembrane region" description="Helical" evidence="5">
    <location>
        <begin position="12"/>
        <end position="32"/>
    </location>
</feature>
<evidence type="ECO:0000313" key="8">
    <source>
        <dbReference type="Proteomes" id="UP000322080"/>
    </source>
</evidence>
<dbReference type="InterPro" id="IPR037185">
    <property type="entry name" value="EmrE-like"/>
</dbReference>
<dbReference type="InterPro" id="IPR000620">
    <property type="entry name" value="EamA_dom"/>
</dbReference>
<feature type="transmembrane region" description="Helical" evidence="5">
    <location>
        <begin position="38"/>
        <end position="58"/>
    </location>
</feature>
<accession>A0A5D0RNE4</accession>
<dbReference type="SUPFAM" id="SSF103481">
    <property type="entry name" value="Multidrug resistance efflux transporter EmrE"/>
    <property type="match status" value="2"/>
</dbReference>
<name>A0A5D0RNE4_9RHOB</name>
<evidence type="ECO:0000256" key="1">
    <source>
        <dbReference type="ARBA" id="ARBA00004141"/>
    </source>
</evidence>
<evidence type="ECO:0000256" key="4">
    <source>
        <dbReference type="ARBA" id="ARBA00023136"/>
    </source>
</evidence>
<feature type="transmembrane region" description="Helical" evidence="5">
    <location>
        <begin position="102"/>
        <end position="121"/>
    </location>
</feature>
<proteinExistence type="predicted"/>
<keyword evidence="4 5" id="KW-0472">Membrane</keyword>
<keyword evidence="8" id="KW-1185">Reference proteome</keyword>
<keyword evidence="2 5" id="KW-0812">Transmembrane</keyword>
<feature type="transmembrane region" description="Helical" evidence="5">
    <location>
        <begin position="278"/>
        <end position="298"/>
    </location>
</feature>
<dbReference type="PANTHER" id="PTHR32322:SF9">
    <property type="entry name" value="AMINO-ACID METABOLITE EFFLUX PUMP-RELATED"/>
    <property type="match status" value="1"/>
</dbReference>
<evidence type="ECO:0000256" key="3">
    <source>
        <dbReference type="ARBA" id="ARBA00022989"/>
    </source>
</evidence>
<dbReference type="GO" id="GO:0016020">
    <property type="term" value="C:membrane"/>
    <property type="evidence" value="ECO:0007669"/>
    <property type="project" value="UniProtKB-SubCell"/>
</dbReference>
<dbReference type="EMBL" id="VSIY01000003">
    <property type="protein sequence ID" value="TYB83003.1"/>
    <property type="molecule type" value="Genomic_DNA"/>
</dbReference>
<comment type="caution">
    <text evidence="7">The sequence shown here is derived from an EMBL/GenBank/DDBJ whole genome shotgun (WGS) entry which is preliminary data.</text>
</comment>
<organism evidence="7 8">
    <name type="scientific">Maritimibacter fusiformis</name>
    <dbReference type="NCBI Taxonomy" id="2603819"/>
    <lineage>
        <taxon>Bacteria</taxon>
        <taxon>Pseudomonadati</taxon>
        <taxon>Pseudomonadota</taxon>
        <taxon>Alphaproteobacteria</taxon>
        <taxon>Rhodobacterales</taxon>
        <taxon>Roseobacteraceae</taxon>
        <taxon>Maritimibacter</taxon>
    </lineage>
</organism>
<dbReference type="PANTHER" id="PTHR32322">
    <property type="entry name" value="INNER MEMBRANE TRANSPORTER"/>
    <property type="match status" value="1"/>
</dbReference>
<feature type="transmembrane region" description="Helical" evidence="5">
    <location>
        <begin position="251"/>
        <end position="272"/>
    </location>
</feature>
<dbReference type="RefSeq" id="WP_148376093.1">
    <property type="nucleotide sequence ID" value="NZ_VSIY01000003.1"/>
</dbReference>
<dbReference type="AlphaFoldDB" id="A0A5D0RNE4"/>
<reference evidence="7 8" key="1">
    <citation type="submission" date="2019-08" db="EMBL/GenBank/DDBJ databases">
        <title>Identification of a novel species of the genus Boseongicola.</title>
        <authorList>
            <person name="Zhang X.-Q."/>
        </authorList>
    </citation>
    <scope>NUCLEOTIDE SEQUENCE [LARGE SCALE GENOMIC DNA]</scope>
    <source>
        <strain evidence="7 8">HY14</strain>
    </source>
</reference>
<evidence type="ECO:0000256" key="2">
    <source>
        <dbReference type="ARBA" id="ARBA00022692"/>
    </source>
</evidence>
<evidence type="ECO:0000256" key="5">
    <source>
        <dbReference type="SAM" id="Phobius"/>
    </source>
</evidence>
<feature type="domain" description="EamA" evidence="6">
    <location>
        <begin position="13"/>
        <end position="146"/>
    </location>
</feature>
<feature type="transmembrane region" description="Helical" evidence="5">
    <location>
        <begin position="70"/>
        <end position="90"/>
    </location>
</feature>
<feature type="transmembrane region" description="Helical" evidence="5">
    <location>
        <begin position="190"/>
        <end position="210"/>
    </location>
</feature>
<gene>
    <name evidence="7" type="ORF">FVF75_02125</name>
</gene>
<sequence>MTSPQITARSWAMLATLALVWGATFMVIEIALRGITPFWLAAGRIGFACLLLVAVWGARGWRLFHAPIDTPVRLSLVMIGAFSSAVPFMLLSWGQKTVTSGFAGISMATVAIMVLPLAHVLVPGERMTPRKGLGFVIGFAGVAVLIGPEALATTGIEGEVAGRVACLTAAACYAISSVNMQRLPPVDPIGLAALLLVIGTMIVVPVALVVEGVPRMPDGQTLTALAVLGILPTATAALLRVQLVRSAGATFMSLVNYAVPVVSVIVGAIVLGEALPPSVFAALALVLTGMGLSQWGALSRLVRRVSPPRG</sequence>
<dbReference type="Pfam" id="PF00892">
    <property type="entry name" value="EamA"/>
    <property type="match status" value="2"/>
</dbReference>
<comment type="subcellular location">
    <subcellularLocation>
        <location evidence="1">Membrane</location>
        <topology evidence="1">Multi-pass membrane protein</topology>
    </subcellularLocation>
</comment>
<protein>
    <submittedName>
        <fullName evidence="7">DMT family transporter</fullName>
    </submittedName>
</protein>
<evidence type="ECO:0000313" key="7">
    <source>
        <dbReference type="EMBL" id="TYB83003.1"/>
    </source>
</evidence>
<dbReference type="InterPro" id="IPR050638">
    <property type="entry name" value="AA-Vitamin_Transporters"/>
</dbReference>
<dbReference type="Proteomes" id="UP000322080">
    <property type="component" value="Unassembled WGS sequence"/>
</dbReference>